<evidence type="ECO:0000256" key="1">
    <source>
        <dbReference type="SAM" id="MobiDB-lite"/>
    </source>
</evidence>
<name>A0AAV9J5S8_9PEZI</name>
<evidence type="ECO:0000313" key="4">
    <source>
        <dbReference type="Proteomes" id="UP001324427"/>
    </source>
</evidence>
<keyword evidence="2" id="KW-0472">Membrane</keyword>
<sequence length="198" mass="21892">MDMSPTTTAIFAFGTTVFVNGLVAVLCFFAAMVVTYISSSVSDWLHKVDDEEGKWTFGTSVACFHTAAALLLRWPGCHYLAAVIVGYFFFILVLALFGILPPDGSTTPPSPTDTTAQRGRRGRSLTPPRRTLSARTNRRKPLGEISSLDSDADEQDYNPYLNRLGGLDGEYDEAGSLGEDWDRVDRIDRGIAPRHRRR</sequence>
<accession>A0AAV9J5S8</accession>
<keyword evidence="2" id="KW-0812">Transmembrane</keyword>
<dbReference type="AlphaFoldDB" id="A0AAV9J5S8"/>
<feature type="transmembrane region" description="Helical" evidence="2">
    <location>
        <begin position="79"/>
        <end position="100"/>
    </location>
</feature>
<feature type="region of interest" description="Disordered" evidence="1">
    <location>
        <begin position="105"/>
        <end position="138"/>
    </location>
</feature>
<keyword evidence="4" id="KW-1185">Reference proteome</keyword>
<feature type="transmembrane region" description="Helical" evidence="2">
    <location>
        <begin position="55"/>
        <end position="72"/>
    </location>
</feature>
<protein>
    <submittedName>
        <fullName evidence="3">Uncharacterized protein</fullName>
    </submittedName>
</protein>
<reference evidence="3 4" key="1">
    <citation type="submission" date="2021-11" db="EMBL/GenBank/DDBJ databases">
        <title>Black yeast isolated from Biological Soil Crust.</title>
        <authorList>
            <person name="Kurbessoian T."/>
        </authorList>
    </citation>
    <scope>NUCLEOTIDE SEQUENCE [LARGE SCALE GENOMIC DNA]</scope>
    <source>
        <strain evidence="3 4">CCFEE 5522</strain>
    </source>
</reference>
<organism evidence="3 4">
    <name type="scientific">Oleoguttula mirabilis</name>
    <dbReference type="NCBI Taxonomy" id="1507867"/>
    <lineage>
        <taxon>Eukaryota</taxon>
        <taxon>Fungi</taxon>
        <taxon>Dikarya</taxon>
        <taxon>Ascomycota</taxon>
        <taxon>Pezizomycotina</taxon>
        <taxon>Dothideomycetes</taxon>
        <taxon>Dothideomycetidae</taxon>
        <taxon>Mycosphaerellales</taxon>
        <taxon>Teratosphaeriaceae</taxon>
        <taxon>Oleoguttula</taxon>
    </lineage>
</organism>
<dbReference type="EMBL" id="JAVFHQ010000077">
    <property type="protein sequence ID" value="KAK4539996.1"/>
    <property type="molecule type" value="Genomic_DNA"/>
</dbReference>
<evidence type="ECO:0000313" key="3">
    <source>
        <dbReference type="EMBL" id="KAK4539996.1"/>
    </source>
</evidence>
<dbReference type="Proteomes" id="UP001324427">
    <property type="component" value="Unassembled WGS sequence"/>
</dbReference>
<feature type="transmembrane region" description="Helical" evidence="2">
    <location>
        <begin position="12"/>
        <end position="35"/>
    </location>
</feature>
<evidence type="ECO:0000256" key="2">
    <source>
        <dbReference type="SAM" id="Phobius"/>
    </source>
</evidence>
<comment type="caution">
    <text evidence="3">The sequence shown here is derived from an EMBL/GenBank/DDBJ whole genome shotgun (WGS) entry which is preliminary data.</text>
</comment>
<proteinExistence type="predicted"/>
<gene>
    <name evidence="3" type="ORF">LTR36_009894</name>
</gene>
<feature type="compositionally biased region" description="Low complexity" evidence="1">
    <location>
        <begin position="105"/>
        <end position="115"/>
    </location>
</feature>
<keyword evidence="2" id="KW-1133">Transmembrane helix</keyword>